<evidence type="ECO:0000256" key="1">
    <source>
        <dbReference type="SAM" id="MobiDB-lite"/>
    </source>
</evidence>
<evidence type="ECO:0000313" key="3">
    <source>
        <dbReference type="Proteomes" id="UP000327013"/>
    </source>
</evidence>
<gene>
    <name evidence="2" type="ORF">FH972_026544</name>
</gene>
<comment type="caution">
    <text evidence="2">The sequence shown here is derived from an EMBL/GenBank/DDBJ whole genome shotgun (WGS) entry which is preliminary data.</text>
</comment>
<protein>
    <submittedName>
        <fullName evidence="2">Uncharacterized protein</fullName>
    </submittedName>
</protein>
<dbReference type="Proteomes" id="UP000327013">
    <property type="component" value="Unassembled WGS sequence"/>
</dbReference>
<dbReference type="AlphaFoldDB" id="A0A5N6L4A2"/>
<proteinExistence type="predicted"/>
<dbReference type="EMBL" id="VIBQ01000099">
    <property type="protein sequence ID" value="KAB8754753.1"/>
    <property type="molecule type" value="Genomic_DNA"/>
</dbReference>
<reference evidence="2 3" key="1">
    <citation type="submission" date="2019-06" db="EMBL/GenBank/DDBJ databases">
        <title>A chromosomal-level reference genome of Carpinus fangiana (Coryloideae, Betulaceae).</title>
        <authorList>
            <person name="Yang X."/>
            <person name="Wang Z."/>
            <person name="Zhang L."/>
            <person name="Hao G."/>
            <person name="Liu J."/>
            <person name="Yang Y."/>
        </authorList>
    </citation>
    <scope>NUCLEOTIDE SEQUENCE [LARGE SCALE GENOMIC DNA]</scope>
    <source>
        <strain evidence="2">Cfa_2016G</strain>
        <tissue evidence="2">Leaf</tissue>
    </source>
</reference>
<sequence length="305" mass="33814">MAPTPQKPASADSKLGIVILKLPKMDKSTLHLESSPSKITKTPSPKKRLSKTASPSRASPKPYLSLLPAGFRNCMGCHNKLPSHLFLAVNLISDSDYKEKCFRCRRVDAVQDCIKTYGEPPSGALPLAAQLDHLESQRDNGRKWQRKLDHRGFQVSDAYLDEVLEAVKKHDALQEAVCKIGASANAVFSPTFAMNDGVAATIPSRTVILFPNVFLLALVSHLPDPIQPASKLRYHVKIASQCRRARPSLAYPSVSSQRFRHLYQKCRRTEFHEGRPHHSDQHFQKARSEVPACKGPTSAILQLGP</sequence>
<feature type="region of interest" description="Disordered" evidence="1">
    <location>
        <begin position="29"/>
        <end position="59"/>
    </location>
</feature>
<evidence type="ECO:0000313" key="2">
    <source>
        <dbReference type="EMBL" id="KAB8754753.1"/>
    </source>
</evidence>
<accession>A0A5N6L4A2</accession>
<feature type="compositionally biased region" description="Low complexity" evidence="1">
    <location>
        <begin position="34"/>
        <end position="43"/>
    </location>
</feature>
<keyword evidence="3" id="KW-1185">Reference proteome</keyword>
<name>A0A5N6L4A2_9ROSI</name>
<organism evidence="2 3">
    <name type="scientific">Carpinus fangiana</name>
    <dbReference type="NCBI Taxonomy" id="176857"/>
    <lineage>
        <taxon>Eukaryota</taxon>
        <taxon>Viridiplantae</taxon>
        <taxon>Streptophyta</taxon>
        <taxon>Embryophyta</taxon>
        <taxon>Tracheophyta</taxon>
        <taxon>Spermatophyta</taxon>
        <taxon>Magnoliopsida</taxon>
        <taxon>eudicotyledons</taxon>
        <taxon>Gunneridae</taxon>
        <taxon>Pentapetalae</taxon>
        <taxon>rosids</taxon>
        <taxon>fabids</taxon>
        <taxon>Fagales</taxon>
        <taxon>Betulaceae</taxon>
        <taxon>Carpinus</taxon>
    </lineage>
</organism>